<dbReference type="Pfam" id="PF01930">
    <property type="entry name" value="Cas_Cas4"/>
    <property type="match status" value="1"/>
</dbReference>
<keyword evidence="8 13" id="KW-0269">Exonuclease</keyword>
<evidence type="ECO:0000256" key="6">
    <source>
        <dbReference type="ARBA" id="ARBA00022723"/>
    </source>
</evidence>
<evidence type="ECO:0000256" key="11">
    <source>
        <dbReference type="ARBA" id="ARBA00023118"/>
    </source>
</evidence>
<evidence type="ECO:0000313" key="16">
    <source>
        <dbReference type="Proteomes" id="UP000698335"/>
    </source>
</evidence>
<comment type="function">
    <text evidence="13">CRISPR (clustered regularly interspaced short palindromic repeat) is an adaptive immune system that provides protection against mobile genetic elements (viruses, transposable elements and conjugative plasmids). CRISPR clusters contain sequences complementary to antecedent mobile elements and target invading nucleic acids. CRISPR clusters are transcribed and processed into CRISPR RNA (crRNA).</text>
</comment>
<evidence type="ECO:0000256" key="4">
    <source>
        <dbReference type="ARBA" id="ARBA00020049"/>
    </source>
</evidence>
<dbReference type="PANTHER" id="PTHR36531:SF6">
    <property type="entry name" value="DNA REPLICATION ATP-DEPENDENT HELICASE_NUCLEASE DNA2"/>
    <property type="match status" value="1"/>
</dbReference>
<keyword evidence="11 13" id="KW-0051">Antiviral defense</keyword>
<dbReference type="GO" id="GO:0046872">
    <property type="term" value="F:metal ion binding"/>
    <property type="evidence" value="ECO:0007669"/>
    <property type="project" value="UniProtKB-KW"/>
</dbReference>
<dbReference type="GO" id="GO:0051607">
    <property type="term" value="P:defense response to virus"/>
    <property type="evidence" value="ECO:0007669"/>
    <property type="project" value="UniProtKB-KW"/>
</dbReference>
<keyword evidence="6 13" id="KW-0479">Metal-binding</keyword>
<accession>A0A930VZ86</accession>
<keyword evidence="9 13" id="KW-0408">Iron</keyword>
<evidence type="ECO:0000256" key="1">
    <source>
        <dbReference type="ARBA" id="ARBA00001966"/>
    </source>
</evidence>
<dbReference type="NCBIfam" id="TIGR00372">
    <property type="entry name" value="cas4"/>
    <property type="match status" value="1"/>
</dbReference>
<evidence type="ECO:0000256" key="7">
    <source>
        <dbReference type="ARBA" id="ARBA00022801"/>
    </source>
</evidence>
<keyword evidence="10 13" id="KW-0411">Iron-sulfur</keyword>
<dbReference type="EMBL" id="JABZGW010000435">
    <property type="protein sequence ID" value="MBF4808554.1"/>
    <property type="molecule type" value="Genomic_DNA"/>
</dbReference>
<dbReference type="InterPro" id="IPR051827">
    <property type="entry name" value="Cas4_exonuclease"/>
</dbReference>
<comment type="caution">
    <text evidence="15">The sequence shown here is derived from an EMBL/GenBank/DDBJ whole genome shotgun (WGS) entry which is preliminary data.</text>
</comment>
<dbReference type="Proteomes" id="UP000698335">
    <property type="component" value="Unassembled WGS sequence"/>
</dbReference>
<comment type="similarity">
    <text evidence="2 13">Belongs to the CRISPR-associated exonuclease Cas4 family.</text>
</comment>
<evidence type="ECO:0000256" key="10">
    <source>
        <dbReference type="ARBA" id="ARBA00023014"/>
    </source>
</evidence>
<evidence type="ECO:0000256" key="2">
    <source>
        <dbReference type="ARBA" id="ARBA00009189"/>
    </source>
</evidence>
<dbReference type="InterPro" id="IPR013343">
    <property type="entry name" value="CRISPR-assoc_prot_Cas4"/>
</dbReference>
<feature type="domain" description="DUF83" evidence="14">
    <location>
        <begin position="10"/>
        <end position="189"/>
    </location>
</feature>
<name>A0A930VZ86_9ACTN</name>
<evidence type="ECO:0000256" key="5">
    <source>
        <dbReference type="ARBA" id="ARBA00022722"/>
    </source>
</evidence>
<keyword evidence="7 13" id="KW-0378">Hydrolase</keyword>
<dbReference type="GO" id="GO:0004527">
    <property type="term" value="F:exonuclease activity"/>
    <property type="evidence" value="ECO:0007669"/>
    <property type="project" value="UniProtKB-KW"/>
</dbReference>
<keyword evidence="12 13" id="KW-0464">Manganese</keyword>
<evidence type="ECO:0000256" key="3">
    <source>
        <dbReference type="ARBA" id="ARBA00012768"/>
    </source>
</evidence>
<dbReference type="InterPro" id="IPR011604">
    <property type="entry name" value="PDDEXK-like_dom_sf"/>
</dbReference>
<sequence>MQDEDLIPISALQHYLYCPRQFGLIHVEGIWTENVQTAQGRVLHKRADLPGASSRKGVRSITAMPLRHEKLRLVGIADVVEMRTGDDGRNVPYPIEYKRGRPKPHRADEVQLCAQALCLEEMFGVSLQEGALFYGVTRHRMTVPLDRELRELTISAIREVTSILLAGSTPRAVYEPKRCDACSLIDDCQPRLLARDKTVSKWVADQLSSIE</sequence>
<organism evidence="15 16">
    <name type="scientific">Lancefieldella rimae</name>
    <dbReference type="NCBI Taxonomy" id="1383"/>
    <lineage>
        <taxon>Bacteria</taxon>
        <taxon>Bacillati</taxon>
        <taxon>Actinomycetota</taxon>
        <taxon>Coriobacteriia</taxon>
        <taxon>Coriobacteriales</taxon>
        <taxon>Atopobiaceae</taxon>
        <taxon>Lancefieldella</taxon>
    </lineage>
</organism>
<comment type="cofactor">
    <cofactor evidence="13">
        <name>iron-sulfur cluster</name>
        <dbReference type="ChEBI" id="CHEBI:30408"/>
    </cofactor>
</comment>
<gene>
    <name evidence="15" type="primary">cas4</name>
    <name evidence="15" type="ORF">HXK26_07665</name>
</gene>
<reference evidence="15" key="1">
    <citation type="submission" date="2020-04" db="EMBL/GenBank/DDBJ databases">
        <title>Deep metagenomics examines the oral microbiome during advanced dental caries in children, revealing novel taxa and co-occurrences with host molecules.</title>
        <authorList>
            <person name="Baker J.L."/>
            <person name="Morton J.T."/>
            <person name="Dinis M."/>
            <person name="Alvarez R."/>
            <person name="Tran N.C."/>
            <person name="Knight R."/>
            <person name="Edlund A."/>
        </authorList>
    </citation>
    <scope>NUCLEOTIDE SEQUENCE</scope>
    <source>
        <strain evidence="15">JCVI_38_bin.5</strain>
    </source>
</reference>
<evidence type="ECO:0000256" key="12">
    <source>
        <dbReference type="ARBA" id="ARBA00023211"/>
    </source>
</evidence>
<dbReference type="GO" id="GO:0051536">
    <property type="term" value="F:iron-sulfur cluster binding"/>
    <property type="evidence" value="ECO:0007669"/>
    <property type="project" value="UniProtKB-KW"/>
</dbReference>
<dbReference type="PANTHER" id="PTHR36531">
    <property type="entry name" value="CRISPR-ASSOCIATED EXONUCLEASE CAS4"/>
    <property type="match status" value="1"/>
</dbReference>
<comment type="cofactor">
    <cofactor evidence="1">
        <name>[4Fe-4S] cluster</name>
        <dbReference type="ChEBI" id="CHEBI:49883"/>
    </cofactor>
</comment>
<dbReference type="InterPro" id="IPR022765">
    <property type="entry name" value="Dna2/Cas4_DUF83"/>
</dbReference>
<evidence type="ECO:0000256" key="8">
    <source>
        <dbReference type="ARBA" id="ARBA00022839"/>
    </source>
</evidence>
<keyword evidence="5 13" id="KW-0540">Nuclease</keyword>
<dbReference type="EC" id="3.1.12.1" evidence="3 13"/>
<dbReference type="AlphaFoldDB" id="A0A930VZ86"/>
<proteinExistence type="inferred from homology"/>
<evidence type="ECO:0000256" key="13">
    <source>
        <dbReference type="RuleBase" id="RU365022"/>
    </source>
</evidence>
<protein>
    <recommendedName>
        <fullName evidence="4 13">CRISPR-associated exonuclease Cas4</fullName>
        <ecNumber evidence="3 13">3.1.12.1</ecNumber>
    </recommendedName>
</protein>
<comment type="cofactor">
    <cofactor evidence="13">
        <name>Mg(2+)</name>
        <dbReference type="ChEBI" id="CHEBI:18420"/>
    </cofactor>
    <cofactor evidence="13">
        <name>Mn(2+)</name>
        <dbReference type="ChEBI" id="CHEBI:29035"/>
    </cofactor>
    <text evidence="13">Mg(2+) or Mn(2+) required for ssDNA cleavage activity.</text>
</comment>
<evidence type="ECO:0000256" key="9">
    <source>
        <dbReference type="ARBA" id="ARBA00023004"/>
    </source>
</evidence>
<dbReference type="Gene3D" id="3.90.320.10">
    <property type="match status" value="1"/>
</dbReference>
<evidence type="ECO:0000259" key="14">
    <source>
        <dbReference type="Pfam" id="PF01930"/>
    </source>
</evidence>
<evidence type="ECO:0000313" key="15">
    <source>
        <dbReference type="EMBL" id="MBF4808554.1"/>
    </source>
</evidence>